<feature type="transmembrane region" description="Helical" evidence="1">
    <location>
        <begin position="284"/>
        <end position="305"/>
    </location>
</feature>
<evidence type="ECO:0000256" key="1">
    <source>
        <dbReference type="SAM" id="Phobius"/>
    </source>
</evidence>
<organism evidence="2 3">
    <name type="scientific">Plasmodium malariae</name>
    <dbReference type="NCBI Taxonomy" id="5858"/>
    <lineage>
        <taxon>Eukaryota</taxon>
        <taxon>Sar</taxon>
        <taxon>Alveolata</taxon>
        <taxon>Apicomplexa</taxon>
        <taxon>Aconoidasida</taxon>
        <taxon>Haemosporida</taxon>
        <taxon>Plasmodiidae</taxon>
        <taxon>Plasmodium</taxon>
        <taxon>Plasmodium (Plasmodium)</taxon>
    </lineage>
</organism>
<dbReference type="Pfam" id="PF05795">
    <property type="entry name" value="Plasmodium_Vir"/>
    <property type="match status" value="1"/>
</dbReference>
<accession>A0A1A8X657</accession>
<dbReference type="Proteomes" id="UP000078597">
    <property type="component" value="Unassembled WGS sequence"/>
</dbReference>
<gene>
    <name evidence="2" type="ORF">PMALA_071930</name>
</gene>
<name>A0A1A8X657_PLAMA</name>
<dbReference type="VEuPathDB" id="PlasmoDB:PmUG01_07048400"/>
<dbReference type="AlphaFoldDB" id="A0A1A8X657"/>
<evidence type="ECO:0000313" key="3">
    <source>
        <dbReference type="Proteomes" id="UP000078597"/>
    </source>
</evidence>
<proteinExistence type="predicted"/>
<sequence>MLRGVAVNMSGGKADSSEFSCEENGLLKDSPACKVYEQLNNGMSSNEECSDCNTYCSEFNNKEGTKNIYPEDFENTCKNILRNLFKLSDVLKSENNPRDRCSYLSYWTYEQLWKKLTNPNSEEASESISKLHKILLKFNNIEKLRNQPCHIYLTESFASLKEKKELHDFFKSFDYLKNKLKSVTSEKEKYCKYITRILELYKQHIRDCCTYFFENSPRNTCEEYLKCEKRYYPYELLSILDCSSKSSYKKPEEFFEQLYIDREVILRSRYSNALTCQGFMCDPFRVVITIGFALLGIFFLHFLYYKISHSGTKSYDDIYRYKNVYNFLVSRDTEFEERLQREHDISSRRGINLAYYST</sequence>
<keyword evidence="1" id="KW-0472">Membrane</keyword>
<keyword evidence="1" id="KW-1133">Transmembrane helix</keyword>
<protein>
    <submittedName>
        <fullName evidence="2">PIR Superfamily Protein</fullName>
    </submittedName>
</protein>
<keyword evidence="1" id="KW-0812">Transmembrane</keyword>
<reference evidence="3" key="1">
    <citation type="submission" date="2016-05" db="EMBL/GenBank/DDBJ databases">
        <authorList>
            <person name="Naeem Raeece"/>
        </authorList>
    </citation>
    <scope>NUCLEOTIDE SEQUENCE [LARGE SCALE GENOMIC DNA]</scope>
</reference>
<dbReference type="InterPro" id="IPR008780">
    <property type="entry name" value="Plasmodium_Vir"/>
</dbReference>
<dbReference type="EMBL" id="FLQW01005963">
    <property type="protein sequence ID" value="SBS99698.1"/>
    <property type="molecule type" value="Genomic_DNA"/>
</dbReference>
<evidence type="ECO:0000313" key="2">
    <source>
        <dbReference type="EMBL" id="SBS99698.1"/>
    </source>
</evidence>